<reference evidence="3" key="1">
    <citation type="submission" date="2022-08" db="UniProtKB">
        <authorList>
            <consortium name="EnsemblMetazoa"/>
        </authorList>
    </citation>
    <scope>IDENTIFICATION</scope>
    <source>
        <strain evidence="3">05x7-T-G4-1.051#20</strain>
    </source>
</reference>
<dbReference type="Pfam" id="PF12937">
    <property type="entry name" value="F-box-like"/>
    <property type="match status" value="1"/>
</dbReference>
<evidence type="ECO:0000259" key="2">
    <source>
        <dbReference type="PROSITE" id="PS50181"/>
    </source>
</evidence>
<dbReference type="SUPFAM" id="SSF52047">
    <property type="entry name" value="RNI-like"/>
    <property type="match status" value="2"/>
</dbReference>
<name>A0A8W8JEC5_MAGGI</name>
<dbReference type="GO" id="GO:0031146">
    <property type="term" value="P:SCF-dependent proteasomal ubiquitin-dependent protein catabolic process"/>
    <property type="evidence" value="ECO:0007669"/>
    <property type="project" value="TreeGrafter"/>
</dbReference>
<dbReference type="SMART" id="SM00367">
    <property type="entry name" value="LRR_CC"/>
    <property type="match status" value="9"/>
</dbReference>
<dbReference type="InterPro" id="IPR001810">
    <property type="entry name" value="F-box_dom"/>
</dbReference>
<dbReference type="InterPro" id="IPR036047">
    <property type="entry name" value="F-box-like_dom_sf"/>
</dbReference>
<keyword evidence="1" id="KW-0833">Ubl conjugation pathway</keyword>
<proteinExistence type="predicted"/>
<dbReference type="GO" id="GO:0019005">
    <property type="term" value="C:SCF ubiquitin ligase complex"/>
    <property type="evidence" value="ECO:0007669"/>
    <property type="project" value="TreeGrafter"/>
</dbReference>
<keyword evidence="4" id="KW-1185">Reference proteome</keyword>
<dbReference type="Gene3D" id="3.80.10.10">
    <property type="entry name" value="Ribonuclease Inhibitor"/>
    <property type="match status" value="2"/>
</dbReference>
<organism evidence="3 4">
    <name type="scientific">Magallana gigas</name>
    <name type="common">Pacific oyster</name>
    <name type="synonym">Crassostrea gigas</name>
    <dbReference type="NCBI Taxonomy" id="29159"/>
    <lineage>
        <taxon>Eukaryota</taxon>
        <taxon>Metazoa</taxon>
        <taxon>Spiralia</taxon>
        <taxon>Lophotrochozoa</taxon>
        <taxon>Mollusca</taxon>
        <taxon>Bivalvia</taxon>
        <taxon>Autobranchia</taxon>
        <taxon>Pteriomorphia</taxon>
        <taxon>Ostreida</taxon>
        <taxon>Ostreoidea</taxon>
        <taxon>Ostreidae</taxon>
        <taxon>Magallana</taxon>
    </lineage>
</organism>
<dbReference type="InterPro" id="IPR006553">
    <property type="entry name" value="Leu-rich_rpt_Cys-con_subtyp"/>
</dbReference>
<dbReference type="Pfam" id="PF25372">
    <property type="entry name" value="DUF7885"/>
    <property type="match status" value="1"/>
</dbReference>
<dbReference type="EnsemblMetazoa" id="G18581.1">
    <property type="protein sequence ID" value="G18581.1:cds"/>
    <property type="gene ID" value="G18581"/>
</dbReference>
<dbReference type="PROSITE" id="PS50181">
    <property type="entry name" value="FBOX"/>
    <property type="match status" value="1"/>
</dbReference>
<protein>
    <recommendedName>
        <fullName evidence="2">F-box domain-containing protein</fullName>
    </recommendedName>
</protein>
<dbReference type="InterPro" id="IPR032675">
    <property type="entry name" value="LRR_dom_sf"/>
</dbReference>
<dbReference type="PANTHER" id="PTHR13318:SF190">
    <property type="entry name" value="PARTNER OF PAIRED, ISOFORM B"/>
    <property type="match status" value="1"/>
</dbReference>
<dbReference type="Gene3D" id="1.20.1280.50">
    <property type="match status" value="1"/>
</dbReference>
<sequence length="723" mass="82519">MQNILKMFDCDSGIKQSIKHSAKPASLHKKQERRMGILDLPEEVLLMIFSYVPLYNLVSSVQRTCLAWRNLCFHQSLWREVHYYKEFEERITKEELFFVFKKVSRGVKHVSFERAFHLREDRFSFTKFLQCILHESVDMKNISSLKIPSIPNEYLEPLVKTCSGLSAIEVSYEYAYCNDGSFFEAMKELPHLREFRITESLQYFANFSCHQTKFNELLADMFGGLLELEVVNIDSASRIIDSTLCVLLSQCKNLRELDLYECICITNAGFESLPDKSRITSLHLISACINDEGIEQICRSCPNLRKVSFAGCRDVTDISILHLCTHCPNLESLCVSDPETVYNKSNITDGGLANLFKNYHSLRSLILYNSLNVLNLRVDLLARSSITLVGLDVSGCKSITDDTLRIIAVCCTNLQSVDVSNCVRLRGGGVNLLVTTCKKLHTLKVFKCRFLEDLNFEAFDRKETPFDRYIRGRKKASKPSERPPTNRLVNATNVGTSLQSYKTKTIHKSNEESHAGRSTARENFLNALTCSSIPSPRVHSKLRVLDMGMCSRINDRCLRQIATFCPDLRELCIMGCYKVKDLGISYVARGCQQLKALDMSTSTTKQMRLTDQSLMSIATHCKSLRQLGIMKNGLMTRDGFRHFFDRCPMPITVFLTSKCNEIRKSDILSMDMSVNTPKMVKSQYFYSCRAGHHLGVLLYNSDVDILEEMPGYPLRHYHNAKVL</sequence>
<evidence type="ECO:0000256" key="1">
    <source>
        <dbReference type="ARBA" id="ARBA00022786"/>
    </source>
</evidence>
<feature type="domain" description="F-box" evidence="2">
    <location>
        <begin position="34"/>
        <end position="81"/>
    </location>
</feature>
<dbReference type="InterPro" id="IPR057207">
    <property type="entry name" value="FBXL15_LRR"/>
</dbReference>
<dbReference type="SUPFAM" id="SSF81383">
    <property type="entry name" value="F-box domain"/>
    <property type="match status" value="1"/>
</dbReference>
<dbReference type="AlphaFoldDB" id="A0A8W8JEC5"/>
<evidence type="ECO:0000313" key="4">
    <source>
        <dbReference type="Proteomes" id="UP000005408"/>
    </source>
</evidence>
<dbReference type="Proteomes" id="UP000005408">
    <property type="component" value="Unassembled WGS sequence"/>
</dbReference>
<evidence type="ECO:0000313" key="3">
    <source>
        <dbReference type="EnsemblMetazoa" id="G18581.1:cds"/>
    </source>
</evidence>
<accession>A0A8W8JEC5</accession>
<dbReference type="PANTHER" id="PTHR13318">
    <property type="entry name" value="PARTNER OF PAIRED, ISOFORM B-RELATED"/>
    <property type="match status" value="1"/>
</dbReference>